<keyword evidence="2" id="KW-1185">Reference proteome</keyword>
<organism evidence="1 2">
    <name type="scientific">Salix viminalis</name>
    <name type="common">Common osier</name>
    <name type="synonym">Basket willow</name>
    <dbReference type="NCBI Taxonomy" id="40686"/>
    <lineage>
        <taxon>Eukaryota</taxon>
        <taxon>Viridiplantae</taxon>
        <taxon>Streptophyta</taxon>
        <taxon>Embryophyta</taxon>
        <taxon>Tracheophyta</taxon>
        <taxon>Spermatophyta</taxon>
        <taxon>Magnoliopsida</taxon>
        <taxon>eudicotyledons</taxon>
        <taxon>Gunneridae</taxon>
        <taxon>Pentapetalae</taxon>
        <taxon>rosids</taxon>
        <taxon>fabids</taxon>
        <taxon>Malpighiales</taxon>
        <taxon>Salicaceae</taxon>
        <taxon>Saliceae</taxon>
        <taxon>Salix</taxon>
    </lineage>
</organism>
<reference evidence="1" key="2">
    <citation type="journal article" date="2023" name="Int. J. Mol. Sci.">
        <title>De Novo Assembly and Annotation of 11 Diverse Shrub Willow (Salix) Genomes Reveals Novel Gene Organization in Sex-Linked Regions.</title>
        <authorList>
            <person name="Hyden B."/>
            <person name="Feng K."/>
            <person name="Yates T.B."/>
            <person name="Jawdy S."/>
            <person name="Cereghino C."/>
            <person name="Smart L.B."/>
            <person name="Muchero W."/>
        </authorList>
    </citation>
    <scope>NUCLEOTIDE SEQUENCE [LARGE SCALE GENOMIC DNA]</scope>
    <source>
        <tissue evidence="1">Shoot tip</tissue>
    </source>
</reference>
<evidence type="ECO:0000313" key="1">
    <source>
        <dbReference type="EMBL" id="KAJ6736174.1"/>
    </source>
</evidence>
<accession>A0A9Q0UTM5</accession>
<name>A0A9Q0UTM5_SALVM</name>
<comment type="caution">
    <text evidence="1">The sequence shown here is derived from an EMBL/GenBank/DDBJ whole genome shotgun (WGS) entry which is preliminary data.</text>
</comment>
<reference evidence="1" key="1">
    <citation type="submission" date="2022-11" db="EMBL/GenBank/DDBJ databases">
        <authorList>
            <person name="Hyden B.L."/>
            <person name="Feng K."/>
            <person name="Yates T."/>
            <person name="Jawdy S."/>
            <person name="Smart L.B."/>
            <person name="Muchero W."/>
        </authorList>
    </citation>
    <scope>NUCLEOTIDE SEQUENCE</scope>
    <source>
        <tissue evidence="1">Shoot tip</tissue>
    </source>
</reference>
<proteinExistence type="predicted"/>
<dbReference type="Proteomes" id="UP001151529">
    <property type="component" value="Chromosome 5"/>
</dbReference>
<evidence type="ECO:0000313" key="2">
    <source>
        <dbReference type="Proteomes" id="UP001151529"/>
    </source>
</evidence>
<dbReference type="EMBL" id="JAPFFL010000003">
    <property type="protein sequence ID" value="KAJ6736174.1"/>
    <property type="molecule type" value="Genomic_DNA"/>
</dbReference>
<dbReference type="AlphaFoldDB" id="A0A9Q0UTM5"/>
<protein>
    <submittedName>
        <fullName evidence="1">Uncharacterized protein</fullName>
    </submittedName>
</protein>
<sequence length="82" mass="9110">MKRGQTRAFSSCVSLLVSFTSQSLLVVESRQRGEQMVIWVVGIFLCRVGLRLCDDACSVALFLYGQPLLVKWTLLLEPCGDA</sequence>
<gene>
    <name evidence="1" type="ORF">OIU85_018384</name>
</gene>